<evidence type="ECO:0000313" key="1">
    <source>
        <dbReference type="EMBL" id="THG98671.1"/>
    </source>
</evidence>
<keyword evidence="2" id="KW-1185">Reference proteome</keyword>
<dbReference type="SUPFAM" id="SSF54909">
    <property type="entry name" value="Dimeric alpha+beta barrel"/>
    <property type="match status" value="1"/>
</dbReference>
<accession>A0A4S4KJS5</accession>
<reference evidence="1 2" key="1">
    <citation type="submission" date="2019-02" db="EMBL/GenBank/DDBJ databases">
        <title>Genome sequencing of the rare red list fungi Phlebia centrifuga.</title>
        <authorList>
            <person name="Buettner E."/>
            <person name="Kellner H."/>
        </authorList>
    </citation>
    <scope>NUCLEOTIDE SEQUENCE [LARGE SCALE GENOMIC DNA]</scope>
    <source>
        <strain evidence="1 2">DSM 108282</strain>
    </source>
</reference>
<evidence type="ECO:0008006" key="3">
    <source>
        <dbReference type="Google" id="ProtNLM"/>
    </source>
</evidence>
<dbReference type="EMBL" id="SGPJ01000109">
    <property type="protein sequence ID" value="THG98671.1"/>
    <property type="molecule type" value="Genomic_DNA"/>
</dbReference>
<dbReference type="AlphaFoldDB" id="A0A4S4KJS5"/>
<name>A0A4S4KJS5_9APHY</name>
<sequence length="209" mass="23334">MSPIPFVEIARCVATDAFRADPSIIHPVLDIVTNAPGALSVAFAVEVHDPKYLYLVVVWETLKHHHDLMSQPDYAQLQAKFGTSASSMEYLHHVQFNAEPYTALNAPLTEFGLWTLHEDTNKEAFQKKLERLSALVDGLPAESGVYRGGWGVVAEDERQFRMITGWENMEIFDRVVAANHDGMALVQELKALADLDVKHVIISKYSGSK</sequence>
<organism evidence="1 2">
    <name type="scientific">Hermanssonia centrifuga</name>
    <dbReference type="NCBI Taxonomy" id="98765"/>
    <lineage>
        <taxon>Eukaryota</taxon>
        <taxon>Fungi</taxon>
        <taxon>Dikarya</taxon>
        <taxon>Basidiomycota</taxon>
        <taxon>Agaricomycotina</taxon>
        <taxon>Agaricomycetes</taxon>
        <taxon>Polyporales</taxon>
        <taxon>Meruliaceae</taxon>
        <taxon>Hermanssonia</taxon>
    </lineage>
</organism>
<protein>
    <recommendedName>
        <fullName evidence="3">ABM domain-containing protein</fullName>
    </recommendedName>
</protein>
<comment type="caution">
    <text evidence="1">The sequence shown here is derived from an EMBL/GenBank/DDBJ whole genome shotgun (WGS) entry which is preliminary data.</text>
</comment>
<dbReference type="InterPro" id="IPR011008">
    <property type="entry name" value="Dimeric_a/b-barrel"/>
</dbReference>
<gene>
    <name evidence="1" type="ORF">EW026_g3564</name>
</gene>
<evidence type="ECO:0000313" key="2">
    <source>
        <dbReference type="Proteomes" id="UP000309038"/>
    </source>
</evidence>
<dbReference type="Gene3D" id="3.30.70.100">
    <property type="match status" value="1"/>
</dbReference>
<proteinExistence type="predicted"/>
<dbReference type="Proteomes" id="UP000309038">
    <property type="component" value="Unassembled WGS sequence"/>
</dbReference>